<evidence type="ECO:0000313" key="2">
    <source>
        <dbReference type="Proteomes" id="UP001237642"/>
    </source>
</evidence>
<organism evidence="1 2">
    <name type="scientific">Heracleum sosnowskyi</name>
    <dbReference type="NCBI Taxonomy" id="360622"/>
    <lineage>
        <taxon>Eukaryota</taxon>
        <taxon>Viridiplantae</taxon>
        <taxon>Streptophyta</taxon>
        <taxon>Embryophyta</taxon>
        <taxon>Tracheophyta</taxon>
        <taxon>Spermatophyta</taxon>
        <taxon>Magnoliopsida</taxon>
        <taxon>eudicotyledons</taxon>
        <taxon>Gunneridae</taxon>
        <taxon>Pentapetalae</taxon>
        <taxon>asterids</taxon>
        <taxon>campanulids</taxon>
        <taxon>Apiales</taxon>
        <taxon>Apiaceae</taxon>
        <taxon>Apioideae</taxon>
        <taxon>apioid superclade</taxon>
        <taxon>Tordylieae</taxon>
        <taxon>Tordyliinae</taxon>
        <taxon>Heracleum</taxon>
    </lineage>
</organism>
<protein>
    <submittedName>
        <fullName evidence="1">Uncharacterized protein</fullName>
    </submittedName>
</protein>
<sequence>MVRSPFASYQTLPRKSHSKYGSKFQHEAPLIHLSLCVAALHTKYVFKEANRGGATEPTSLFDRSSYYDDRSCFAGGLYDVSKQTCPFFFLFCQTDEQGFDIMGFDWERGLDFIM</sequence>
<dbReference type="AlphaFoldDB" id="A0AAD8MK62"/>
<proteinExistence type="predicted"/>
<evidence type="ECO:0000313" key="1">
    <source>
        <dbReference type="EMBL" id="KAK1376366.1"/>
    </source>
</evidence>
<gene>
    <name evidence="1" type="ORF">POM88_032559</name>
</gene>
<reference evidence="1" key="2">
    <citation type="submission" date="2023-05" db="EMBL/GenBank/DDBJ databases">
        <authorList>
            <person name="Schelkunov M.I."/>
        </authorList>
    </citation>
    <scope>NUCLEOTIDE SEQUENCE</scope>
    <source>
        <strain evidence="1">Hsosn_3</strain>
        <tissue evidence="1">Leaf</tissue>
    </source>
</reference>
<accession>A0AAD8MK62</accession>
<reference evidence="1" key="1">
    <citation type="submission" date="2023-02" db="EMBL/GenBank/DDBJ databases">
        <title>Genome of toxic invasive species Heracleum sosnowskyi carries increased number of genes despite the absence of recent whole-genome duplications.</title>
        <authorList>
            <person name="Schelkunov M."/>
            <person name="Shtratnikova V."/>
            <person name="Makarenko M."/>
            <person name="Klepikova A."/>
            <person name="Omelchenko D."/>
            <person name="Novikova G."/>
            <person name="Obukhova E."/>
            <person name="Bogdanov V."/>
            <person name="Penin A."/>
            <person name="Logacheva M."/>
        </authorList>
    </citation>
    <scope>NUCLEOTIDE SEQUENCE</scope>
    <source>
        <strain evidence="1">Hsosn_3</strain>
        <tissue evidence="1">Leaf</tissue>
    </source>
</reference>
<dbReference type="EMBL" id="JAUIZM010000007">
    <property type="protein sequence ID" value="KAK1376366.1"/>
    <property type="molecule type" value="Genomic_DNA"/>
</dbReference>
<name>A0AAD8MK62_9APIA</name>
<keyword evidence="2" id="KW-1185">Reference proteome</keyword>
<dbReference type="Proteomes" id="UP001237642">
    <property type="component" value="Unassembled WGS sequence"/>
</dbReference>
<comment type="caution">
    <text evidence="1">The sequence shown here is derived from an EMBL/GenBank/DDBJ whole genome shotgun (WGS) entry which is preliminary data.</text>
</comment>